<feature type="binding site" evidence="9">
    <location>
        <position position="236"/>
    </location>
    <ligand>
        <name>K(+)</name>
        <dbReference type="ChEBI" id="CHEBI:29103"/>
    </ligand>
</feature>
<keyword evidence="4 9" id="KW-0418">Kinase</keyword>
<comment type="function">
    <text evidence="9">Catalyzes the phosphorylation of ribose at O-5 in a reaction requiring ATP and magnesium. The resulting D-ribose-5-phosphate can then be used either for sythesis of nucleotides, histidine, and tryptophan, or as a component of the pentose phosphate pathway.</text>
</comment>
<evidence type="ECO:0000256" key="5">
    <source>
        <dbReference type="ARBA" id="ARBA00022840"/>
    </source>
</evidence>
<proteinExistence type="inferred from homology"/>
<evidence type="ECO:0000256" key="9">
    <source>
        <dbReference type="HAMAP-Rule" id="MF_01987"/>
    </source>
</evidence>
<evidence type="ECO:0000256" key="1">
    <source>
        <dbReference type="ARBA" id="ARBA00022679"/>
    </source>
</evidence>
<dbReference type="InterPro" id="IPR002139">
    <property type="entry name" value="Ribo/fructo_kinase"/>
</dbReference>
<feature type="binding site" evidence="9">
    <location>
        <position position="238"/>
    </location>
    <ligand>
        <name>K(+)</name>
        <dbReference type="ChEBI" id="CHEBI:29103"/>
    </ligand>
</feature>
<dbReference type="GO" id="GO:0019303">
    <property type="term" value="P:D-ribose catabolic process"/>
    <property type="evidence" value="ECO:0007669"/>
    <property type="project" value="UniProtKB-UniRule"/>
</dbReference>
<keyword evidence="7 9" id="KW-0630">Potassium</keyword>
<feature type="binding site" evidence="9">
    <location>
        <position position="135"/>
    </location>
    <ligand>
        <name>substrate</name>
    </ligand>
</feature>
<gene>
    <name evidence="9" type="primary">rbsK</name>
    <name evidence="11" type="ORF">WDJ50_16970</name>
</gene>
<feature type="binding site" evidence="9">
    <location>
        <position position="281"/>
    </location>
    <ligand>
        <name>K(+)</name>
        <dbReference type="ChEBI" id="CHEBI:29103"/>
    </ligand>
</feature>
<feature type="binding site" evidence="9">
    <location>
        <begin position="241"/>
        <end position="242"/>
    </location>
    <ligand>
        <name>ATP</name>
        <dbReference type="ChEBI" id="CHEBI:30616"/>
    </ligand>
</feature>
<feature type="binding site" evidence="9">
    <location>
        <begin position="40"/>
        <end position="44"/>
    </location>
    <ligand>
        <name>substrate</name>
    </ligand>
</feature>
<dbReference type="GO" id="GO:0005829">
    <property type="term" value="C:cytosol"/>
    <property type="evidence" value="ECO:0007669"/>
    <property type="project" value="TreeGrafter"/>
</dbReference>
<dbReference type="EC" id="2.7.1.15" evidence="9"/>
<accession>A0AAU6Q738</accession>
<dbReference type="Pfam" id="PF00294">
    <property type="entry name" value="PfkB"/>
    <property type="match status" value="1"/>
</dbReference>
<organism evidence="11">
    <name type="scientific">Deinococcus sp. VB142</name>
    <dbReference type="NCBI Taxonomy" id="3112952"/>
    <lineage>
        <taxon>Bacteria</taxon>
        <taxon>Thermotogati</taxon>
        <taxon>Deinococcota</taxon>
        <taxon>Deinococci</taxon>
        <taxon>Deinococcales</taxon>
        <taxon>Deinococcaceae</taxon>
        <taxon>Deinococcus</taxon>
    </lineage>
</organism>
<keyword evidence="9" id="KW-0963">Cytoplasm</keyword>
<evidence type="ECO:0000256" key="4">
    <source>
        <dbReference type="ARBA" id="ARBA00022777"/>
    </source>
</evidence>
<dbReference type="PRINTS" id="PR00990">
    <property type="entry name" value="RIBOKINASE"/>
</dbReference>
<comment type="subcellular location">
    <subcellularLocation>
        <location evidence="9">Cytoplasm</location>
    </subcellularLocation>
</comment>
<evidence type="ECO:0000256" key="8">
    <source>
        <dbReference type="ARBA" id="ARBA00023277"/>
    </source>
</evidence>
<dbReference type="RefSeq" id="WP_339097535.1">
    <property type="nucleotide sequence ID" value="NZ_CP149783.1"/>
</dbReference>
<feature type="binding site" evidence="9">
    <location>
        <begin position="12"/>
        <end position="14"/>
    </location>
    <ligand>
        <name>substrate</name>
    </ligand>
</feature>
<dbReference type="InterPro" id="IPR011611">
    <property type="entry name" value="PfkB_dom"/>
</dbReference>
<keyword evidence="5 9" id="KW-0067">ATP-binding</keyword>
<evidence type="ECO:0000259" key="10">
    <source>
        <dbReference type="Pfam" id="PF00294"/>
    </source>
</evidence>
<feature type="binding site" evidence="9">
    <location>
        <position position="277"/>
    </location>
    <ligand>
        <name>K(+)</name>
        <dbReference type="ChEBI" id="CHEBI:29103"/>
    </ligand>
</feature>
<keyword evidence="3 9" id="KW-0547">Nucleotide-binding</keyword>
<dbReference type="InterPro" id="IPR011877">
    <property type="entry name" value="Ribokinase"/>
</dbReference>
<reference evidence="11" key="1">
    <citation type="submission" date="2024-03" db="EMBL/GenBank/DDBJ databases">
        <title>Deinococcus weizhi sp. nov., isolated from human skin.</title>
        <authorList>
            <person name="Wei Z."/>
            <person name="Tian F."/>
            <person name="Yang C."/>
            <person name="Xin L.T."/>
            <person name="Wen Z.J."/>
            <person name="Lan K.C."/>
            <person name="Yu L."/>
            <person name="Zhe W."/>
            <person name="Dan F.D."/>
            <person name="Jun W."/>
            <person name="Rui Z."/>
            <person name="Yong X.J."/>
            <person name="Ting Y."/>
            <person name="Wei X."/>
            <person name="Xu Z.G."/>
            <person name="Xin Z."/>
            <person name="Dong F.G."/>
            <person name="Ni X.M."/>
            <person name="Zheng M.G."/>
            <person name="Chun Y."/>
            <person name="Qian W.X."/>
        </authorList>
    </citation>
    <scope>NUCLEOTIDE SEQUENCE</scope>
    <source>
        <strain evidence="11">VB142</strain>
    </source>
</reference>
<dbReference type="PANTHER" id="PTHR10584">
    <property type="entry name" value="SUGAR KINASE"/>
    <property type="match status" value="1"/>
</dbReference>
<dbReference type="EMBL" id="CP149783">
    <property type="protein sequence ID" value="WYF46112.1"/>
    <property type="molecule type" value="Genomic_DNA"/>
</dbReference>
<dbReference type="GO" id="GO:0005524">
    <property type="term" value="F:ATP binding"/>
    <property type="evidence" value="ECO:0007669"/>
    <property type="project" value="UniProtKB-UniRule"/>
</dbReference>
<evidence type="ECO:0000256" key="3">
    <source>
        <dbReference type="ARBA" id="ARBA00022741"/>
    </source>
</evidence>
<keyword evidence="8 9" id="KW-0119">Carbohydrate metabolism</keyword>
<evidence type="ECO:0000256" key="6">
    <source>
        <dbReference type="ARBA" id="ARBA00022842"/>
    </source>
</evidence>
<protein>
    <recommendedName>
        <fullName evidence="9">Ribokinase</fullName>
        <shortName evidence="9">RK</shortName>
        <ecNumber evidence="9">2.7.1.15</ecNumber>
    </recommendedName>
</protein>
<comment type="catalytic activity">
    <reaction evidence="9">
        <text>D-ribose + ATP = D-ribose 5-phosphate + ADP + H(+)</text>
        <dbReference type="Rhea" id="RHEA:13697"/>
        <dbReference type="ChEBI" id="CHEBI:15378"/>
        <dbReference type="ChEBI" id="CHEBI:30616"/>
        <dbReference type="ChEBI" id="CHEBI:47013"/>
        <dbReference type="ChEBI" id="CHEBI:78346"/>
        <dbReference type="ChEBI" id="CHEBI:456216"/>
        <dbReference type="EC" id="2.7.1.15"/>
    </reaction>
</comment>
<feature type="binding site" evidence="9">
    <location>
        <position position="179"/>
    </location>
    <ligand>
        <name>ATP</name>
        <dbReference type="ChEBI" id="CHEBI:30616"/>
    </ligand>
</feature>
<dbReference type="GO" id="GO:0004747">
    <property type="term" value="F:ribokinase activity"/>
    <property type="evidence" value="ECO:0007669"/>
    <property type="project" value="UniProtKB-UniRule"/>
</dbReference>
<keyword evidence="6 9" id="KW-0460">Magnesium</keyword>
<name>A0AAU6Q738_9DEIO</name>
<dbReference type="Gene3D" id="3.40.1190.20">
    <property type="match status" value="1"/>
</dbReference>
<dbReference type="SUPFAM" id="SSF53613">
    <property type="entry name" value="Ribokinase-like"/>
    <property type="match status" value="1"/>
</dbReference>
<sequence>MPASILVVGSANVDFVTRLPHLPAPGETVLGESYTTAPGGKGANQAVACARAGGQVAFCGALGRDPFADLLFDSLRQSGVEDWTLRADLPTGAAFISVSDTGENCIAVASGANGALRPAQLPTLGGVRWLVLQLELPLDTVLAAAQAAHRAGGRVVLNAAPARDLPAELWPQLDVLVVNEGELTALVGPGKLDEQLRRAQARGPQTVIVTLGGRGCRARQGEETWNLPALSVPVRDTTGAGDTFVGVLVARLDAGEPLPSALAWAVAASALACTREGAQPSMPTRAEIEAALVGE</sequence>
<feature type="domain" description="Carbohydrate kinase PfkB" evidence="10">
    <location>
        <begin position="4"/>
        <end position="285"/>
    </location>
</feature>
<feature type="binding site" evidence="9">
    <location>
        <position position="242"/>
    </location>
    <ligand>
        <name>substrate</name>
    </ligand>
</feature>
<comment type="subunit">
    <text evidence="9">Homodimer.</text>
</comment>
<evidence type="ECO:0000256" key="2">
    <source>
        <dbReference type="ARBA" id="ARBA00022723"/>
    </source>
</evidence>
<comment type="pathway">
    <text evidence="9">Carbohydrate metabolism; D-ribose degradation; D-ribose 5-phosphate from beta-D-ribopyranose: step 2/2.</text>
</comment>
<feature type="binding site" evidence="9">
    <location>
        <position position="275"/>
    </location>
    <ligand>
        <name>K(+)</name>
        <dbReference type="ChEBI" id="CHEBI:29103"/>
    </ligand>
</feature>
<dbReference type="GO" id="GO:0046872">
    <property type="term" value="F:metal ion binding"/>
    <property type="evidence" value="ECO:0007669"/>
    <property type="project" value="UniProtKB-KW"/>
</dbReference>
<dbReference type="InterPro" id="IPR029056">
    <property type="entry name" value="Ribokinase-like"/>
</dbReference>
<dbReference type="HAMAP" id="MF_01987">
    <property type="entry name" value="Ribokinase"/>
    <property type="match status" value="1"/>
</dbReference>
<keyword evidence="2 9" id="KW-0479">Metal-binding</keyword>
<dbReference type="PANTHER" id="PTHR10584:SF166">
    <property type="entry name" value="RIBOKINASE"/>
    <property type="match status" value="1"/>
</dbReference>
<comment type="activity regulation">
    <text evidence="9">Activated by a monovalent cation that binds near, but not in, the active site. The most likely occupant of the site in vivo is potassium. Ion binding induces a conformational change that may alter substrate affinity.</text>
</comment>
<dbReference type="AlphaFoldDB" id="A0AAU6Q738"/>
<keyword evidence="1 9" id="KW-0808">Transferase</keyword>
<evidence type="ECO:0000256" key="7">
    <source>
        <dbReference type="ARBA" id="ARBA00022958"/>
    </source>
</evidence>
<evidence type="ECO:0000313" key="11">
    <source>
        <dbReference type="EMBL" id="WYF46112.1"/>
    </source>
</evidence>
<feature type="binding site" evidence="9">
    <location>
        <begin position="210"/>
        <end position="215"/>
    </location>
    <ligand>
        <name>ATP</name>
        <dbReference type="ChEBI" id="CHEBI:30616"/>
    </ligand>
</feature>
<comment type="caution">
    <text evidence="9">Lacks conserved residue(s) required for the propagation of feature annotation.</text>
</comment>
<feature type="active site" description="Proton acceptor" evidence="9">
    <location>
        <position position="242"/>
    </location>
</feature>
<comment type="cofactor">
    <cofactor evidence="9">
        <name>Mg(2+)</name>
        <dbReference type="ChEBI" id="CHEBI:18420"/>
    </cofactor>
    <text evidence="9">Requires a divalent cation, most likely magnesium in vivo, as an electrophilic catalyst to aid phosphoryl group transfer. It is the chelate of the metal and the nucleotide that is the actual substrate.</text>
</comment>
<comment type="similarity">
    <text evidence="9">Belongs to the carbohydrate kinase PfkB family. Ribokinase subfamily.</text>
</comment>
<feature type="binding site" evidence="9">
    <location>
        <position position="272"/>
    </location>
    <ligand>
        <name>K(+)</name>
        <dbReference type="ChEBI" id="CHEBI:29103"/>
    </ligand>
</feature>
<dbReference type="CDD" id="cd01174">
    <property type="entry name" value="ribokinase"/>
    <property type="match status" value="1"/>
</dbReference>